<gene>
    <name evidence="1" type="ORF">Tco_0823674</name>
</gene>
<comment type="caution">
    <text evidence="1">The sequence shown here is derived from an EMBL/GenBank/DDBJ whole genome shotgun (WGS) entry which is preliminary data.</text>
</comment>
<evidence type="ECO:0000313" key="1">
    <source>
        <dbReference type="EMBL" id="GJT02505.1"/>
    </source>
</evidence>
<dbReference type="Proteomes" id="UP001151760">
    <property type="component" value="Unassembled WGS sequence"/>
</dbReference>
<keyword evidence="2" id="KW-1185">Reference proteome</keyword>
<organism evidence="1 2">
    <name type="scientific">Tanacetum coccineum</name>
    <dbReference type="NCBI Taxonomy" id="301880"/>
    <lineage>
        <taxon>Eukaryota</taxon>
        <taxon>Viridiplantae</taxon>
        <taxon>Streptophyta</taxon>
        <taxon>Embryophyta</taxon>
        <taxon>Tracheophyta</taxon>
        <taxon>Spermatophyta</taxon>
        <taxon>Magnoliopsida</taxon>
        <taxon>eudicotyledons</taxon>
        <taxon>Gunneridae</taxon>
        <taxon>Pentapetalae</taxon>
        <taxon>asterids</taxon>
        <taxon>campanulids</taxon>
        <taxon>Asterales</taxon>
        <taxon>Asteraceae</taxon>
        <taxon>Asteroideae</taxon>
        <taxon>Anthemideae</taxon>
        <taxon>Anthemidinae</taxon>
        <taxon>Tanacetum</taxon>
    </lineage>
</organism>
<protein>
    <submittedName>
        <fullName evidence="1">Uncharacterized protein</fullName>
    </submittedName>
</protein>
<reference evidence="1" key="1">
    <citation type="journal article" date="2022" name="Int. J. Mol. Sci.">
        <title>Draft Genome of Tanacetum Coccineum: Genomic Comparison of Closely Related Tanacetum-Family Plants.</title>
        <authorList>
            <person name="Yamashiro T."/>
            <person name="Shiraishi A."/>
            <person name="Nakayama K."/>
            <person name="Satake H."/>
        </authorList>
    </citation>
    <scope>NUCLEOTIDE SEQUENCE</scope>
</reference>
<evidence type="ECO:0000313" key="2">
    <source>
        <dbReference type="Proteomes" id="UP001151760"/>
    </source>
</evidence>
<sequence>MASESASASTATGVGSTRAPTIREIIATNRNPKIWKDYNLCIMTDNLQKAQCTVEPESRSGANVYGSRWECFQLTATSSGSDEMGDKDDDDGGVGLMMVVAHNRVGAVTWCVAWDDDGRQWMLAGYGGVDDNDNVGGVVEWRGDDESVVGWT</sequence>
<proteinExistence type="predicted"/>
<dbReference type="EMBL" id="BQNB010012354">
    <property type="protein sequence ID" value="GJT02505.1"/>
    <property type="molecule type" value="Genomic_DNA"/>
</dbReference>
<name>A0ABQ5AIP3_9ASTR</name>
<accession>A0ABQ5AIP3</accession>
<reference evidence="1" key="2">
    <citation type="submission" date="2022-01" db="EMBL/GenBank/DDBJ databases">
        <authorList>
            <person name="Yamashiro T."/>
            <person name="Shiraishi A."/>
            <person name="Satake H."/>
            <person name="Nakayama K."/>
        </authorList>
    </citation>
    <scope>NUCLEOTIDE SEQUENCE</scope>
</reference>